<protein>
    <submittedName>
        <fullName evidence="1">Uncharacterized protein</fullName>
    </submittedName>
</protein>
<comment type="caution">
    <text evidence="1">The sequence shown here is derived from an EMBL/GenBank/DDBJ whole genome shotgun (WGS) entry which is preliminary data.</text>
</comment>
<gene>
    <name evidence="1" type="ORF">CLV63_11187</name>
</gene>
<dbReference type="EMBL" id="PYGA01000011">
    <property type="protein sequence ID" value="PSK96492.1"/>
    <property type="molecule type" value="Genomic_DNA"/>
</dbReference>
<dbReference type="AlphaFoldDB" id="A0A2P8DGZ4"/>
<dbReference type="RefSeq" id="WP_106583880.1">
    <property type="nucleotide sequence ID" value="NZ_PYGA01000011.1"/>
</dbReference>
<evidence type="ECO:0000313" key="2">
    <source>
        <dbReference type="Proteomes" id="UP000240542"/>
    </source>
</evidence>
<keyword evidence="2" id="KW-1185">Reference proteome</keyword>
<dbReference type="Proteomes" id="UP000240542">
    <property type="component" value="Unassembled WGS sequence"/>
</dbReference>
<sequence length="160" mass="17124">MTTPTAEVIRVAGADRTTGRWPVRRSERRAARRIARATRGKGAWTAAHAAKVRRRILAYLARGPVGARLAVVSFVLARHLERFDTAPDRFDADPDRPVAPLDAEVLSAYAALLREVAGRRLWHRGLIGGVPAEGAEEGVRALRAGPREPAVALGAAPGGS</sequence>
<organism evidence="1 2">
    <name type="scientific">Murinocardiopsis flavida</name>
    <dbReference type="NCBI Taxonomy" id="645275"/>
    <lineage>
        <taxon>Bacteria</taxon>
        <taxon>Bacillati</taxon>
        <taxon>Actinomycetota</taxon>
        <taxon>Actinomycetes</taxon>
        <taxon>Streptosporangiales</taxon>
        <taxon>Nocardiopsidaceae</taxon>
        <taxon>Murinocardiopsis</taxon>
    </lineage>
</organism>
<evidence type="ECO:0000313" key="1">
    <source>
        <dbReference type="EMBL" id="PSK96492.1"/>
    </source>
</evidence>
<reference evidence="1 2" key="1">
    <citation type="submission" date="2018-03" db="EMBL/GenBank/DDBJ databases">
        <title>Genomic Encyclopedia of Archaeal and Bacterial Type Strains, Phase II (KMG-II): from individual species to whole genera.</title>
        <authorList>
            <person name="Goeker M."/>
        </authorList>
    </citation>
    <scope>NUCLEOTIDE SEQUENCE [LARGE SCALE GENOMIC DNA]</scope>
    <source>
        <strain evidence="1 2">DSM 45312</strain>
    </source>
</reference>
<proteinExistence type="predicted"/>
<name>A0A2P8DGZ4_9ACTN</name>
<accession>A0A2P8DGZ4</accession>